<accession>A0ABP0UH97</accession>
<dbReference type="Pfam" id="PF14223">
    <property type="entry name" value="Retrotran_gag_2"/>
    <property type="match status" value="1"/>
</dbReference>
<dbReference type="Proteomes" id="UP001497512">
    <property type="component" value="Chromosome 3"/>
</dbReference>
<dbReference type="EMBL" id="OZ019895">
    <property type="protein sequence ID" value="CAK9220721.1"/>
    <property type="molecule type" value="Genomic_DNA"/>
</dbReference>
<keyword evidence="2" id="KW-1185">Reference proteome</keyword>
<evidence type="ECO:0000313" key="1">
    <source>
        <dbReference type="EMBL" id="CAK9220721.1"/>
    </source>
</evidence>
<sequence>MKSKVMVGLILSVEDNLVNTVVEFTNPALAWEVLRLQLQSRDASQINLLSQQLHNITMKDGTDVEKYITKVEGLKNCLTVSGEPIPERMLMNLLR</sequence>
<gene>
    <name evidence="1" type="ORF">CSSPTR1EN2_LOCUS15598</name>
</gene>
<proteinExistence type="predicted"/>
<organism evidence="1 2">
    <name type="scientific">Sphagnum troendelagicum</name>
    <dbReference type="NCBI Taxonomy" id="128251"/>
    <lineage>
        <taxon>Eukaryota</taxon>
        <taxon>Viridiplantae</taxon>
        <taxon>Streptophyta</taxon>
        <taxon>Embryophyta</taxon>
        <taxon>Bryophyta</taxon>
        <taxon>Sphagnophytina</taxon>
        <taxon>Sphagnopsida</taxon>
        <taxon>Sphagnales</taxon>
        <taxon>Sphagnaceae</taxon>
        <taxon>Sphagnum</taxon>
    </lineage>
</organism>
<evidence type="ECO:0008006" key="3">
    <source>
        <dbReference type="Google" id="ProtNLM"/>
    </source>
</evidence>
<name>A0ABP0UH97_9BRYO</name>
<evidence type="ECO:0000313" key="2">
    <source>
        <dbReference type="Proteomes" id="UP001497512"/>
    </source>
</evidence>
<protein>
    <recommendedName>
        <fullName evidence="3">Retrotransposon gag domain-containing protein</fullName>
    </recommendedName>
</protein>
<reference evidence="1" key="1">
    <citation type="submission" date="2024-02" db="EMBL/GenBank/DDBJ databases">
        <authorList>
            <consortium name="ELIXIR-Norway"/>
            <consortium name="Elixir Norway"/>
        </authorList>
    </citation>
    <scope>NUCLEOTIDE SEQUENCE</scope>
</reference>